<keyword evidence="3" id="KW-1185">Reference proteome</keyword>
<evidence type="ECO:0000313" key="3">
    <source>
        <dbReference type="Proteomes" id="UP001412067"/>
    </source>
</evidence>
<gene>
    <name evidence="2" type="ORF">KSP40_PGU014428</name>
</gene>
<feature type="coiled-coil region" evidence="1">
    <location>
        <begin position="1"/>
        <end position="286"/>
    </location>
</feature>
<evidence type="ECO:0000313" key="2">
    <source>
        <dbReference type="EMBL" id="KAK8938072.1"/>
    </source>
</evidence>
<organism evidence="2 3">
    <name type="scientific">Platanthera guangdongensis</name>
    <dbReference type="NCBI Taxonomy" id="2320717"/>
    <lineage>
        <taxon>Eukaryota</taxon>
        <taxon>Viridiplantae</taxon>
        <taxon>Streptophyta</taxon>
        <taxon>Embryophyta</taxon>
        <taxon>Tracheophyta</taxon>
        <taxon>Spermatophyta</taxon>
        <taxon>Magnoliopsida</taxon>
        <taxon>Liliopsida</taxon>
        <taxon>Asparagales</taxon>
        <taxon>Orchidaceae</taxon>
        <taxon>Orchidoideae</taxon>
        <taxon>Orchideae</taxon>
        <taxon>Orchidinae</taxon>
        <taxon>Platanthera</taxon>
    </lineage>
</organism>
<evidence type="ECO:0000256" key="1">
    <source>
        <dbReference type="SAM" id="Coils"/>
    </source>
</evidence>
<proteinExistence type="predicted"/>
<name>A0ABR2LEW5_9ASPA</name>
<dbReference type="EMBL" id="JBBWWR010000021">
    <property type="protein sequence ID" value="KAK8938072.1"/>
    <property type="molecule type" value="Genomic_DNA"/>
</dbReference>
<dbReference type="Proteomes" id="UP001412067">
    <property type="component" value="Unassembled WGS sequence"/>
</dbReference>
<comment type="caution">
    <text evidence="2">The sequence shown here is derived from an EMBL/GenBank/DDBJ whole genome shotgun (WGS) entry which is preliminary data.</text>
</comment>
<accession>A0ABR2LEW5</accession>
<keyword evidence="1" id="KW-0175">Coiled coil</keyword>
<reference evidence="2 3" key="1">
    <citation type="journal article" date="2022" name="Nat. Plants">
        <title>Genomes of leafy and leafless Platanthera orchids illuminate the evolution of mycoheterotrophy.</title>
        <authorList>
            <person name="Li M.H."/>
            <person name="Liu K.W."/>
            <person name="Li Z."/>
            <person name="Lu H.C."/>
            <person name="Ye Q.L."/>
            <person name="Zhang D."/>
            <person name="Wang J.Y."/>
            <person name="Li Y.F."/>
            <person name="Zhong Z.M."/>
            <person name="Liu X."/>
            <person name="Yu X."/>
            <person name="Liu D.K."/>
            <person name="Tu X.D."/>
            <person name="Liu B."/>
            <person name="Hao Y."/>
            <person name="Liao X.Y."/>
            <person name="Jiang Y.T."/>
            <person name="Sun W.H."/>
            <person name="Chen J."/>
            <person name="Chen Y.Q."/>
            <person name="Ai Y."/>
            <person name="Zhai J.W."/>
            <person name="Wu S.S."/>
            <person name="Zhou Z."/>
            <person name="Hsiao Y.Y."/>
            <person name="Wu W.L."/>
            <person name="Chen Y.Y."/>
            <person name="Lin Y.F."/>
            <person name="Hsu J.L."/>
            <person name="Li C.Y."/>
            <person name="Wang Z.W."/>
            <person name="Zhao X."/>
            <person name="Zhong W.Y."/>
            <person name="Ma X.K."/>
            <person name="Ma L."/>
            <person name="Huang J."/>
            <person name="Chen G.Z."/>
            <person name="Huang M.Z."/>
            <person name="Huang L."/>
            <person name="Peng D.H."/>
            <person name="Luo Y.B."/>
            <person name="Zou S.Q."/>
            <person name="Chen S.P."/>
            <person name="Lan S."/>
            <person name="Tsai W.C."/>
            <person name="Van de Peer Y."/>
            <person name="Liu Z.J."/>
        </authorList>
    </citation>
    <scope>NUCLEOTIDE SEQUENCE [LARGE SCALE GENOMIC DNA]</scope>
    <source>
        <strain evidence="2">Lor288</strain>
    </source>
</reference>
<sequence>MREADKNIKDQTVDIELLKENISNLHDTIMDLNYQLKIKDDENNVLATESLISRNLHQQVEGRITILTEEAERMKSENSILLSGDVHLKLDLDGKNEELLKLKQALQTTEFETNSLREENSLLLLKQEDLKMELYENKQKLSKLKQECVDTNPEGRNFEEKTGILSKVNESGIIIDRLKAQIEQLDNENIQLKLNISNLDLQIQSANIQQTDMKNALVKMEHERNSLVEEKMSLLRKIIEDGIDIDGLKAQIEKVEGEKAQLLLKMSDLDLELQSANLQLNDVRKVLVQTTPPPIINWFKIGYTHTHFLI</sequence>
<protein>
    <submittedName>
        <fullName evidence="2">Uncharacterized protein</fullName>
    </submittedName>
</protein>